<dbReference type="Pfam" id="PF00378">
    <property type="entry name" value="ECH_1"/>
    <property type="match status" value="1"/>
</dbReference>
<proteinExistence type="inferred from homology"/>
<dbReference type="GO" id="GO:0006635">
    <property type="term" value="P:fatty acid beta-oxidation"/>
    <property type="evidence" value="ECO:0007669"/>
    <property type="project" value="TreeGrafter"/>
</dbReference>
<dbReference type="GO" id="GO:0016829">
    <property type="term" value="F:lyase activity"/>
    <property type="evidence" value="ECO:0007669"/>
    <property type="project" value="UniProtKB-KW"/>
</dbReference>
<evidence type="ECO:0008006" key="6">
    <source>
        <dbReference type="Google" id="ProtNLM"/>
    </source>
</evidence>
<protein>
    <recommendedName>
        <fullName evidence="6">Enoyl-CoA hydratase</fullName>
    </recommendedName>
</protein>
<dbReference type="Gene3D" id="1.10.12.10">
    <property type="entry name" value="Lyase 2-enoyl-coa Hydratase, Chain A, domain 2"/>
    <property type="match status" value="1"/>
</dbReference>
<dbReference type="PANTHER" id="PTHR11941">
    <property type="entry name" value="ENOYL-COA HYDRATASE-RELATED"/>
    <property type="match status" value="1"/>
</dbReference>
<dbReference type="EMBL" id="CAJVNV010000129">
    <property type="protein sequence ID" value="CAG8066423.1"/>
    <property type="molecule type" value="Genomic_DNA"/>
</dbReference>
<evidence type="ECO:0000256" key="1">
    <source>
        <dbReference type="ARBA" id="ARBA00005254"/>
    </source>
</evidence>
<dbReference type="GO" id="GO:0005739">
    <property type="term" value="C:mitochondrion"/>
    <property type="evidence" value="ECO:0007669"/>
    <property type="project" value="TreeGrafter"/>
</dbReference>
<reference evidence="4" key="1">
    <citation type="submission" date="2021-07" db="EMBL/GenBank/DDBJ databases">
        <authorList>
            <person name="Branca A.L. A."/>
        </authorList>
    </citation>
    <scope>NUCLEOTIDE SEQUENCE</scope>
</reference>
<evidence type="ECO:0000313" key="5">
    <source>
        <dbReference type="Proteomes" id="UP001153461"/>
    </source>
</evidence>
<dbReference type="Gene3D" id="3.90.226.10">
    <property type="entry name" value="2-enoyl-CoA Hydratase, Chain A, domain 1"/>
    <property type="match status" value="1"/>
</dbReference>
<comment type="similarity">
    <text evidence="1 3">Belongs to the enoyl-CoA hydratase/isomerase family.</text>
</comment>
<dbReference type="PANTHER" id="PTHR11941:SF68">
    <property type="entry name" value="CARNITINYL-COA DEHYDRATASE"/>
    <property type="match status" value="1"/>
</dbReference>
<dbReference type="SUPFAM" id="SSF52096">
    <property type="entry name" value="ClpP/crotonase"/>
    <property type="match status" value="1"/>
</dbReference>
<evidence type="ECO:0000256" key="3">
    <source>
        <dbReference type="RuleBase" id="RU003707"/>
    </source>
</evidence>
<dbReference type="AlphaFoldDB" id="A0A9W4MPM3"/>
<keyword evidence="2" id="KW-0456">Lyase</keyword>
<evidence type="ECO:0000313" key="4">
    <source>
        <dbReference type="EMBL" id="CAG8066423.1"/>
    </source>
</evidence>
<evidence type="ECO:0000256" key="2">
    <source>
        <dbReference type="ARBA" id="ARBA00023239"/>
    </source>
</evidence>
<dbReference type="InterPro" id="IPR018376">
    <property type="entry name" value="Enoyl-CoA_hyd/isom_CS"/>
</dbReference>
<dbReference type="InterPro" id="IPR029045">
    <property type="entry name" value="ClpP/crotonase-like_dom_sf"/>
</dbReference>
<gene>
    <name evidence="4" type="ORF">PNAL_LOCUS3725</name>
</gene>
<sequence>MSQPTLVTSPPRCVNFRLTYPAPYVLLVTFEREKAMNSLTFAMHWALAAVWDWFDSEPDLRVAVVTGQGTKSFCAGQDLMELRGRGTGDDPKQYIYPKGGFAGISRRSGKKPIIAAVNGYALGGGFEMALNCDMVVASPTACFGLPEALRGLYAAAGGLPRLMHIVGPFIATEVALTGLRLSAQEALVHKLANRVSKTNESCVDEAIELAQKCAEVSPDAALVSRVALREAWETGSVERGVELVEGRYRKRLHEGENSREGLRAFAEKRKPNWVASKL</sequence>
<dbReference type="PROSITE" id="PS00166">
    <property type="entry name" value="ENOYL_COA_HYDRATASE"/>
    <property type="match status" value="1"/>
</dbReference>
<dbReference type="InterPro" id="IPR001753">
    <property type="entry name" value="Enoyl-CoA_hydra/iso"/>
</dbReference>
<name>A0A9W4MPM3_PENNA</name>
<comment type="caution">
    <text evidence="4">The sequence shown here is derived from an EMBL/GenBank/DDBJ whole genome shotgun (WGS) entry which is preliminary data.</text>
</comment>
<accession>A0A9W4MPM3</accession>
<dbReference type="InterPro" id="IPR014748">
    <property type="entry name" value="Enoyl-CoA_hydra_C"/>
</dbReference>
<dbReference type="Proteomes" id="UP001153461">
    <property type="component" value="Unassembled WGS sequence"/>
</dbReference>
<dbReference type="OrthoDB" id="2139957at2759"/>
<dbReference type="CDD" id="cd06558">
    <property type="entry name" value="crotonase-like"/>
    <property type="match status" value="1"/>
</dbReference>
<organism evidence="4 5">
    <name type="scientific">Penicillium nalgiovense</name>
    <dbReference type="NCBI Taxonomy" id="60175"/>
    <lineage>
        <taxon>Eukaryota</taxon>
        <taxon>Fungi</taxon>
        <taxon>Dikarya</taxon>
        <taxon>Ascomycota</taxon>
        <taxon>Pezizomycotina</taxon>
        <taxon>Eurotiomycetes</taxon>
        <taxon>Eurotiomycetidae</taxon>
        <taxon>Eurotiales</taxon>
        <taxon>Aspergillaceae</taxon>
        <taxon>Penicillium</taxon>
    </lineage>
</organism>